<dbReference type="Proteomes" id="UP000540014">
    <property type="component" value="Unassembled WGS sequence"/>
</dbReference>
<protein>
    <recommendedName>
        <fullName evidence="4">Lipoprotein</fullName>
    </recommendedName>
</protein>
<evidence type="ECO:0000313" key="2">
    <source>
        <dbReference type="EMBL" id="NME45407.1"/>
    </source>
</evidence>
<dbReference type="EMBL" id="JABAFR010000038">
    <property type="protein sequence ID" value="NME45407.1"/>
    <property type="molecule type" value="Genomic_DNA"/>
</dbReference>
<gene>
    <name evidence="2" type="ORF">HF861_11085</name>
</gene>
<proteinExistence type="predicted"/>
<comment type="caution">
    <text evidence="2">The sequence shown here is derived from an EMBL/GenBank/DDBJ whole genome shotgun (WGS) entry which is preliminary data.</text>
</comment>
<evidence type="ECO:0008006" key="4">
    <source>
        <dbReference type="Google" id="ProtNLM"/>
    </source>
</evidence>
<accession>A0A7X9NJG0</accession>
<feature type="chain" id="PRO_5030704086" description="Lipoprotein" evidence="1">
    <location>
        <begin position="26"/>
        <end position="117"/>
    </location>
</feature>
<dbReference type="RefSeq" id="WP_168966655.1">
    <property type="nucleotide sequence ID" value="NZ_JABAFR010000038.1"/>
</dbReference>
<sequence length="117" mass="13235">MKRIRKLLLSALLCTPFIQCLPTDALEQPIEKENTIEIQPYGLEKWTGSYTGYFGSTRVTLQGEVTMVNNVWRVNVWCSSGNATVQSSFMNATSSTVYGIVKVGIYSYNYTFRVYPV</sequence>
<dbReference type="AlphaFoldDB" id="A0A7X9NJG0"/>
<evidence type="ECO:0000256" key="1">
    <source>
        <dbReference type="SAM" id="SignalP"/>
    </source>
</evidence>
<organism evidence="2 3">
    <name type="scientific">Faecalicoccus pleomorphus</name>
    <dbReference type="NCBI Taxonomy" id="1323"/>
    <lineage>
        <taxon>Bacteria</taxon>
        <taxon>Bacillati</taxon>
        <taxon>Bacillota</taxon>
        <taxon>Erysipelotrichia</taxon>
        <taxon>Erysipelotrichales</taxon>
        <taxon>Erysipelotrichaceae</taxon>
        <taxon>Faecalicoccus</taxon>
    </lineage>
</organism>
<reference evidence="2 3" key="1">
    <citation type="submission" date="2020-04" db="EMBL/GenBank/DDBJ databases">
        <authorList>
            <person name="Hitch T.C.A."/>
            <person name="Wylensek D."/>
            <person name="Clavel T."/>
        </authorList>
    </citation>
    <scope>NUCLEOTIDE SEQUENCE [LARGE SCALE GENOMIC DNA]</scope>
    <source>
        <strain evidence="2 3">BSM-383-APC-22F</strain>
    </source>
</reference>
<evidence type="ECO:0000313" key="3">
    <source>
        <dbReference type="Proteomes" id="UP000540014"/>
    </source>
</evidence>
<name>A0A7X9NJG0_9FIRM</name>
<feature type="signal peptide" evidence="1">
    <location>
        <begin position="1"/>
        <end position="25"/>
    </location>
</feature>
<keyword evidence="1" id="KW-0732">Signal</keyword>